<dbReference type="AlphaFoldDB" id="A0AAW2EUU9"/>
<organism evidence="2 3">
    <name type="scientific">Cardiocondyla obscurior</name>
    <dbReference type="NCBI Taxonomy" id="286306"/>
    <lineage>
        <taxon>Eukaryota</taxon>
        <taxon>Metazoa</taxon>
        <taxon>Ecdysozoa</taxon>
        <taxon>Arthropoda</taxon>
        <taxon>Hexapoda</taxon>
        <taxon>Insecta</taxon>
        <taxon>Pterygota</taxon>
        <taxon>Neoptera</taxon>
        <taxon>Endopterygota</taxon>
        <taxon>Hymenoptera</taxon>
        <taxon>Apocrita</taxon>
        <taxon>Aculeata</taxon>
        <taxon>Formicoidea</taxon>
        <taxon>Formicidae</taxon>
        <taxon>Myrmicinae</taxon>
        <taxon>Cardiocondyla</taxon>
    </lineage>
</organism>
<gene>
    <name evidence="2" type="ORF">PUN28_014673</name>
</gene>
<dbReference type="EMBL" id="JADYXP020000016">
    <property type="protein sequence ID" value="KAL0107511.1"/>
    <property type="molecule type" value="Genomic_DNA"/>
</dbReference>
<evidence type="ECO:0000256" key="1">
    <source>
        <dbReference type="SAM" id="Phobius"/>
    </source>
</evidence>
<keyword evidence="1" id="KW-0472">Membrane</keyword>
<dbReference type="Proteomes" id="UP001430953">
    <property type="component" value="Unassembled WGS sequence"/>
</dbReference>
<sequence length="76" mass="8629">MAVCILYIYIHICFMYMCVNFLLSLLSPISFLLCCSFLICIILSSYIVIPLFLPTPSCPPKNSTTRNSGLAFVRHF</sequence>
<name>A0AAW2EUU9_9HYME</name>
<accession>A0AAW2EUU9</accession>
<keyword evidence="1" id="KW-1133">Transmembrane helix</keyword>
<evidence type="ECO:0000313" key="2">
    <source>
        <dbReference type="EMBL" id="KAL0107511.1"/>
    </source>
</evidence>
<keyword evidence="3" id="KW-1185">Reference proteome</keyword>
<keyword evidence="1" id="KW-0812">Transmembrane</keyword>
<reference evidence="2 3" key="1">
    <citation type="submission" date="2023-03" db="EMBL/GenBank/DDBJ databases">
        <title>High recombination rates correlate with genetic variation in Cardiocondyla obscurior ants.</title>
        <authorList>
            <person name="Errbii M."/>
        </authorList>
    </citation>
    <scope>NUCLEOTIDE SEQUENCE [LARGE SCALE GENOMIC DNA]</scope>
    <source>
        <strain evidence="2">Alpha-2009</strain>
        <tissue evidence="2">Whole body</tissue>
    </source>
</reference>
<comment type="caution">
    <text evidence="2">The sequence shown here is derived from an EMBL/GenBank/DDBJ whole genome shotgun (WGS) entry which is preliminary data.</text>
</comment>
<feature type="transmembrane region" description="Helical" evidence="1">
    <location>
        <begin position="30"/>
        <end position="53"/>
    </location>
</feature>
<evidence type="ECO:0000313" key="3">
    <source>
        <dbReference type="Proteomes" id="UP001430953"/>
    </source>
</evidence>
<protein>
    <submittedName>
        <fullName evidence="2">Uncharacterized protein</fullName>
    </submittedName>
</protein>
<feature type="transmembrane region" description="Helical" evidence="1">
    <location>
        <begin position="6"/>
        <end position="23"/>
    </location>
</feature>
<proteinExistence type="predicted"/>